<dbReference type="InterPro" id="IPR025657">
    <property type="entry name" value="RadC_JAB"/>
</dbReference>
<evidence type="ECO:0000259" key="7">
    <source>
        <dbReference type="PROSITE" id="PS50249"/>
    </source>
</evidence>
<evidence type="ECO:0000313" key="8">
    <source>
        <dbReference type="EMBL" id="QDC43395.1"/>
    </source>
</evidence>
<dbReference type="PANTHER" id="PTHR30471">
    <property type="entry name" value="DNA REPAIR PROTEIN RADC"/>
    <property type="match status" value="1"/>
</dbReference>
<keyword evidence="5" id="KW-0482">Metalloprotease</keyword>
<keyword evidence="3" id="KW-0378">Hydrolase</keyword>
<dbReference type="GO" id="GO:0006508">
    <property type="term" value="P:proteolysis"/>
    <property type="evidence" value="ECO:0007669"/>
    <property type="project" value="UniProtKB-KW"/>
</dbReference>
<accession>A0A5B8CQ47</accession>
<dbReference type="PANTHER" id="PTHR30471:SF3">
    <property type="entry name" value="UPF0758 PROTEIN YEES-RELATED"/>
    <property type="match status" value="1"/>
</dbReference>
<dbReference type="GO" id="GO:0046872">
    <property type="term" value="F:metal ion binding"/>
    <property type="evidence" value="ECO:0007669"/>
    <property type="project" value="UniProtKB-KW"/>
</dbReference>
<name>A0A5B8CQ47_9PROT</name>
<dbReference type="PROSITE" id="PS50249">
    <property type="entry name" value="MPN"/>
    <property type="match status" value="1"/>
</dbReference>
<keyword evidence="1" id="KW-0645">Protease</keyword>
<dbReference type="InterPro" id="IPR010994">
    <property type="entry name" value="RuvA_2-like"/>
</dbReference>
<feature type="domain" description="MPN" evidence="7">
    <location>
        <begin position="102"/>
        <end position="224"/>
    </location>
</feature>
<dbReference type="SUPFAM" id="SSF47781">
    <property type="entry name" value="RuvA domain 2-like"/>
    <property type="match status" value="1"/>
</dbReference>
<proteinExistence type="inferred from homology"/>
<evidence type="ECO:0000256" key="5">
    <source>
        <dbReference type="ARBA" id="ARBA00023049"/>
    </source>
</evidence>
<dbReference type="Pfam" id="PF20582">
    <property type="entry name" value="UPF0758_N"/>
    <property type="match status" value="1"/>
</dbReference>
<dbReference type="Proteomes" id="UP000311008">
    <property type="component" value="Chromosome"/>
</dbReference>
<dbReference type="InterPro" id="IPR001405">
    <property type="entry name" value="UPF0758"/>
</dbReference>
<evidence type="ECO:0000256" key="4">
    <source>
        <dbReference type="ARBA" id="ARBA00022833"/>
    </source>
</evidence>
<dbReference type="AlphaFoldDB" id="A0A5B8CQ47"/>
<keyword evidence="4" id="KW-0862">Zinc</keyword>
<dbReference type="Gene3D" id="1.10.150.20">
    <property type="entry name" value="5' to 3' exonuclease, C-terminal subdomain"/>
    <property type="match status" value="1"/>
</dbReference>
<dbReference type="OrthoDB" id="9804482at2"/>
<comment type="similarity">
    <text evidence="6">Belongs to the UPF0758 family.</text>
</comment>
<keyword evidence="2" id="KW-0479">Metal-binding</keyword>
<protein>
    <submittedName>
        <fullName evidence="8">JAB domain-containing protein</fullName>
    </submittedName>
</protein>
<dbReference type="EMBL" id="CP040946">
    <property type="protein sequence ID" value="QDC43395.1"/>
    <property type="molecule type" value="Genomic_DNA"/>
</dbReference>
<dbReference type="CDD" id="cd08071">
    <property type="entry name" value="MPN_DUF2466"/>
    <property type="match status" value="1"/>
</dbReference>
<sequence length="224" mass="24931">MAITDWPEQERPREKLLRAGAARLSDAELLAIFLRVGIAGKTAVDLARDLMRQFKSLNGVFAADLQEMTAVPGMGVSKYCQLQAVLEMSKRALGETLQQSDSFRSPNQVKDYLQLQLSQRQREVFGIMFLDAQNRLIAFETLFEGSLMQTSVYPREVVKRALDLNAAALILSHNHPGGNALPSAADEQLTQCLKEALNLVDIRVLDHIIVAKQETFSFSEQGLI</sequence>
<dbReference type="InterPro" id="IPR046778">
    <property type="entry name" value="UPF0758_N"/>
</dbReference>
<dbReference type="Pfam" id="PF04002">
    <property type="entry name" value="RadC"/>
    <property type="match status" value="1"/>
</dbReference>
<dbReference type="GO" id="GO:0008237">
    <property type="term" value="F:metallopeptidase activity"/>
    <property type="evidence" value="ECO:0007669"/>
    <property type="project" value="UniProtKB-KW"/>
</dbReference>
<dbReference type="RefSeq" id="WP_140002386.1">
    <property type="nucleotide sequence ID" value="NZ_CP040946.1"/>
</dbReference>
<evidence type="ECO:0000256" key="3">
    <source>
        <dbReference type="ARBA" id="ARBA00022801"/>
    </source>
</evidence>
<evidence type="ECO:0000256" key="6">
    <source>
        <dbReference type="RuleBase" id="RU003797"/>
    </source>
</evidence>
<dbReference type="NCBIfam" id="NF000642">
    <property type="entry name" value="PRK00024.1"/>
    <property type="match status" value="1"/>
</dbReference>
<dbReference type="Gene3D" id="3.40.140.10">
    <property type="entry name" value="Cytidine Deaminase, domain 2"/>
    <property type="match status" value="1"/>
</dbReference>
<organism evidence="8 9">
    <name type="scientific">Methylophilus medardicus</name>
    <dbReference type="NCBI Taxonomy" id="2588534"/>
    <lineage>
        <taxon>Bacteria</taxon>
        <taxon>Pseudomonadati</taxon>
        <taxon>Pseudomonadota</taxon>
        <taxon>Betaproteobacteria</taxon>
        <taxon>Nitrosomonadales</taxon>
        <taxon>Methylophilaceae</taxon>
        <taxon>Methylophilus</taxon>
    </lineage>
</organism>
<keyword evidence="9" id="KW-1185">Reference proteome</keyword>
<evidence type="ECO:0000313" key="9">
    <source>
        <dbReference type="Proteomes" id="UP000311008"/>
    </source>
</evidence>
<dbReference type="InterPro" id="IPR037518">
    <property type="entry name" value="MPN"/>
</dbReference>
<dbReference type="KEGG" id="mmec:FIU01_01880"/>
<reference evidence="9" key="1">
    <citation type="journal article" date="2019" name="ISME J.">
        <title>Evolution in action: habitat transition from sediment to the pelagial leads to genome streamlining in Methylophilaceae.</title>
        <authorList>
            <person name="Salcher M."/>
            <person name="Schaefle D."/>
            <person name="Kaspar M."/>
            <person name="Neuenschwander S.M."/>
            <person name="Ghai R."/>
        </authorList>
    </citation>
    <scope>NUCLEOTIDE SEQUENCE [LARGE SCALE GENOMIC DNA]</scope>
    <source>
        <strain evidence="9">MMS-M-51</strain>
    </source>
</reference>
<dbReference type="NCBIfam" id="TIGR00608">
    <property type="entry name" value="radc"/>
    <property type="match status" value="1"/>
</dbReference>
<evidence type="ECO:0000256" key="1">
    <source>
        <dbReference type="ARBA" id="ARBA00022670"/>
    </source>
</evidence>
<gene>
    <name evidence="8" type="ORF">FIU01_01880</name>
</gene>
<evidence type="ECO:0000256" key="2">
    <source>
        <dbReference type="ARBA" id="ARBA00022723"/>
    </source>
</evidence>